<evidence type="ECO:0000313" key="3">
    <source>
        <dbReference type="Proteomes" id="UP000196228"/>
    </source>
</evidence>
<feature type="domain" description="NAD(P)-binding" evidence="1">
    <location>
        <begin position="19"/>
        <end position="147"/>
    </location>
</feature>
<dbReference type="KEGG" id="cceu:CBR64_04575"/>
<proteinExistence type="predicted"/>
<dbReference type="PANTHER" id="PTHR12126:SF11">
    <property type="entry name" value="NADH DEHYDROGENASE [UBIQUINONE] 1 ALPHA SUBCOMPLEX SUBUNIT 9, MITOCHONDRIAL"/>
    <property type="match status" value="1"/>
</dbReference>
<name>A0A1Y0HRU4_CELCE</name>
<reference evidence="2 3" key="1">
    <citation type="submission" date="2017-05" db="EMBL/GenBank/DDBJ databases">
        <authorList>
            <person name="Song R."/>
            <person name="Chenine A.L."/>
            <person name="Ruprecht R.M."/>
        </authorList>
    </citation>
    <scope>NUCLEOTIDE SEQUENCE [LARGE SCALE GENOMIC DNA]</scope>
    <source>
        <strain evidence="2 3">PSBB019</strain>
    </source>
</reference>
<evidence type="ECO:0000259" key="1">
    <source>
        <dbReference type="Pfam" id="PF13460"/>
    </source>
</evidence>
<gene>
    <name evidence="2" type="ORF">CBR64_04575</name>
</gene>
<dbReference type="SUPFAM" id="SSF51735">
    <property type="entry name" value="NAD(P)-binding Rossmann-fold domains"/>
    <property type="match status" value="1"/>
</dbReference>
<dbReference type="GO" id="GO:0044877">
    <property type="term" value="F:protein-containing complex binding"/>
    <property type="evidence" value="ECO:0007669"/>
    <property type="project" value="TreeGrafter"/>
</dbReference>
<dbReference type="Gene3D" id="3.40.50.720">
    <property type="entry name" value="NAD(P)-binding Rossmann-like Domain"/>
    <property type="match status" value="1"/>
</dbReference>
<dbReference type="PANTHER" id="PTHR12126">
    <property type="entry name" value="NADH-UBIQUINONE OXIDOREDUCTASE 39 KDA SUBUNIT-RELATED"/>
    <property type="match status" value="1"/>
</dbReference>
<organism evidence="2 3">
    <name type="scientific">Cellulosimicrobium cellulans</name>
    <name type="common">Arthrobacter luteus</name>
    <dbReference type="NCBI Taxonomy" id="1710"/>
    <lineage>
        <taxon>Bacteria</taxon>
        <taxon>Bacillati</taxon>
        <taxon>Actinomycetota</taxon>
        <taxon>Actinomycetes</taxon>
        <taxon>Micrococcales</taxon>
        <taxon>Promicromonosporaceae</taxon>
        <taxon>Cellulosimicrobium</taxon>
    </lineage>
</organism>
<dbReference type="Pfam" id="PF13460">
    <property type="entry name" value="NAD_binding_10"/>
    <property type="match status" value="1"/>
</dbReference>
<accession>A0A1Y0HRU4</accession>
<dbReference type="InterPro" id="IPR051207">
    <property type="entry name" value="ComplexI_NDUFA9_subunit"/>
</dbReference>
<dbReference type="InterPro" id="IPR016040">
    <property type="entry name" value="NAD(P)-bd_dom"/>
</dbReference>
<protein>
    <submittedName>
        <fullName evidence="2">NAD-dependent dehydratase</fullName>
    </submittedName>
</protein>
<evidence type="ECO:0000313" key="2">
    <source>
        <dbReference type="EMBL" id="ARU50872.1"/>
    </source>
</evidence>
<dbReference type="Proteomes" id="UP000196228">
    <property type="component" value="Chromosome"/>
</dbReference>
<dbReference type="AlphaFoldDB" id="A0A1Y0HRU4"/>
<dbReference type="EMBL" id="CP021383">
    <property type="protein sequence ID" value="ARU50872.1"/>
    <property type="molecule type" value="Genomic_DNA"/>
</dbReference>
<dbReference type="InterPro" id="IPR036291">
    <property type="entry name" value="NAD(P)-bd_dom_sf"/>
</dbReference>
<sequence length="267" mass="27713">MSQPGALRRRTGMRIAVTGGTGTIGRHVVAALTARGHEVRVLSRHAERYAVDLRTGAGLSAALAEVDVVVDASNASSSTGDARATLVDGTRRLLAAEHDAGVRHHVLVSIVGCHDVPMAYYGVKVEQERAVAAGEVPWTVVAVTQFHEFVAGTLAGAARRGVVPLLRAPVQPVAASDAGSAVADAAEREPLRGTTTVAGPEVLDLRAAARAWRAATGSRALPVRVPLPGGLGRALRAGGLTDPHPDVRGTTTFRDWLVTQHAAAVAW</sequence>